<feature type="chain" id="PRO_5037347843" evidence="1">
    <location>
        <begin position="20"/>
        <end position="90"/>
    </location>
</feature>
<evidence type="ECO:0000256" key="1">
    <source>
        <dbReference type="SAM" id="SignalP"/>
    </source>
</evidence>
<name>A0A934WKE8_9RHOB</name>
<dbReference type="RefSeq" id="WP_201158670.1">
    <property type="nucleotide sequence ID" value="NZ_NHSD01000331.1"/>
</dbReference>
<dbReference type="Proteomes" id="UP000706333">
    <property type="component" value="Unassembled WGS sequence"/>
</dbReference>
<organism evidence="2 3">
    <name type="scientific">Rhodobaculum claviforme</name>
    <dbReference type="NCBI Taxonomy" id="1549854"/>
    <lineage>
        <taxon>Bacteria</taxon>
        <taxon>Pseudomonadati</taxon>
        <taxon>Pseudomonadota</taxon>
        <taxon>Alphaproteobacteria</taxon>
        <taxon>Rhodobacterales</taxon>
        <taxon>Paracoccaceae</taxon>
        <taxon>Rhodobaculum</taxon>
    </lineage>
</organism>
<dbReference type="EMBL" id="NHSD01000331">
    <property type="protein sequence ID" value="MBK5928907.1"/>
    <property type="molecule type" value="Genomic_DNA"/>
</dbReference>
<proteinExistence type="predicted"/>
<evidence type="ECO:0000313" key="3">
    <source>
        <dbReference type="Proteomes" id="UP000706333"/>
    </source>
</evidence>
<feature type="signal peptide" evidence="1">
    <location>
        <begin position="1"/>
        <end position="19"/>
    </location>
</feature>
<keyword evidence="1" id="KW-0732">Signal</keyword>
<comment type="caution">
    <text evidence="2">The sequence shown here is derived from an EMBL/GenBank/DDBJ whole genome shotgun (WGS) entry which is preliminary data.</text>
</comment>
<accession>A0A934WKE8</accession>
<reference evidence="2" key="1">
    <citation type="submission" date="2017-05" db="EMBL/GenBank/DDBJ databases">
        <authorList>
            <person name="Imhoff J.F."/>
            <person name="Rahn T."/>
            <person name="Kuenzel S."/>
            <person name="Neulinger S.C."/>
        </authorList>
    </citation>
    <scope>NUCLEOTIDE SEQUENCE</scope>
    <source>
        <strain evidence="2">LMG 28126</strain>
    </source>
</reference>
<reference evidence="2" key="2">
    <citation type="journal article" date="2020" name="Microorganisms">
        <title>Osmotic Adaptation and Compatible Solute Biosynthesis of Phototrophic Bacteria as Revealed from Genome Analyses.</title>
        <authorList>
            <person name="Imhoff J.F."/>
            <person name="Rahn T."/>
            <person name="Kunzel S."/>
            <person name="Keller A."/>
            <person name="Neulinger S.C."/>
        </authorList>
    </citation>
    <scope>NUCLEOTIDE SEQUENCE</scope>
    <source>
        <strain evidence="2">LMG 28126</strain>
    </source>
</reference>
<dbReference type="AlphaFoldDB" id="A0A934WKE8"/>
<gene>
    <name evidence="2" type="ORF">CCR87_16465</name>
</gene>
<sequence length="90" mass="9026">MKPVLFATLLATVAAPALAEPSAAEIDTFVAAVEQIGCIVQTDAQASAIEAATGFNDAKLAEIVAVLLADGRAVVPASAEGLRLTTEACT</sequence>
<protein>
    <submittedName>
        <fullName evidence="2">Uncharacterized protein</fullName>
    </submittedName>
</protein>
<keyword evidence="3" id="KW-1185">Reference proteome</keyword>
<evidence type="ECO:0000313" key="2">
    <source>
        <dbReference type="EMBL" id="MBK5928907.1"/>
    </source>
</evidence>